<reference evidence="2" key="2">
    <citation type="submission" date="2021-10" db="EMBL/GenBank/DDBJ databases">
        <title>Phylogenomics reveals ancestral predisposition of the termite-cultivated fungus Termitomyces towards a domesticated lifestyle.</title>
        <authorList>
            <person name="Auxier B."/>
            <person name="Grum-Grzhimaylo A."/>
            <person name="Cardenas M.E."/>
            <person name="Lodge J.D."/>
            <person name="Laessoe T."/>
            <person name="Pedersen O."/>
            <person name="Smith M.E."/>
            <person name="Kuyper T.W."/>
            <person name="Franco-Molano E.A."/>
            <person name="Baroni T.J."/>
            <person name="Aanen D.K."/>
        </authorList>
    </citation>
    <scope>NUCLEOTIDE SEQUENCE</scope>
    <source>
        <strain evidence="2">D49</strain>
    </source>
</reference>
<dbReference type="AlphaFoldDB" id="A0A9P7FRT0"/>
<proteinExistence type="predicted"/>
<evidence type="ECO:0000313" key="2">
    <source>
        <dbReference type="EMBL" id="KAG5633717.1"/>
    </source>
</evidence>
<organism evidence="2 3">
    <name type="scientific">Sphagnurus paluster</name>
    <dbReference type="NCBI Taxonomy" id="117069"/>
    <lineage>
        <taxon>Eukaryota</taxon>
        <taxon>Fungi</taxon>
        <taxon>Dikarya</taxon>
        <taxon>Basidiomycota</taxon>
        <taxon>Agaricomycotina</taxon>
        <taxon>Agaricomycetes</taxon>
        <taxon>Agaricomycetidae</taxon>
        <taxon>Agaricales</taxon>
        <taxon>Tricholomatineae</taxon>
        <taxon>Lyophyllaceae</taxon>
        <taxon>Sphagnurus</taxon>
    </lineage>
</organism>
<accession>A0A9P7FRT0</accession>
<dbReference type="EMBL" id="JABCKI010007183">
    <property type="protein sequence ID" value="KAG5633717.1"/>
    <property type="molecule type" value="Genomic_DNA"/>
</dbReference>
<evidence type="ECO:0000313" key="3">
    <source>
        <dbReference type="Proteomes" id="UP000717328"/>
    </source>
</evidence>
<sequence>MPDHNNDYHQHTSTSPVPDSEEEQELMICAAICNLKDRNGSAEEDMRRAIALRAELESAYEDALMS</sequence>
<protein>
    <submittedName>
        <fullName evidence="2">Uncharacterized protein</fullName>
    </submittedName>
</protein>
<feature type="compositionally biased region" description="Basic and acidic residues" evidence="1">
    <location>
        <begin position="1"/>
        <end position="10"/>
    </location>
</feature>
<gene>
    <name evidence="2" type="ORF">H0H81_005759</name>
</gene>
<feature type="region of interest" description="Disordered" evidence="1">
    <location>
        <begin position="1"/>
        <end position="23"/>
    </location>
</feature>
<reference evidence="2" key="1">
    <citation type="submission" date="2021-02" db="EMBL/GenBank/DDBJ databases">
        <authorList>
            <person name="Nieuwenhuis M."/>
            <person name="Van De Peppel L.J.J."/>
        </authorList>
    </citation>
    <scope>NUCLEOTIDE SEQUENCE</scope>
    <source>
        <strain evidence="2">D49</strain>
    </source>
</reference>
<comment type="caution">
    <text evidence="2">The sequence shown here is derived from an EMBL/GenBank/DDBJ whole genome shotgun (WGS) entry which is preliminary data.</text>
</comment>
<dbReference type="Proteomes" id="UP000717328">
    <property type="component" value="Unassembled WGS sequence"/>
</dbReference>
<name>A0A9P7FRT0_9AGAR</name>
<feature type="non-terminal residue" evidence="2">
    <location>
        <position position="66"/>
    </location>
</feature>
<evidence type="ECO:0000256" key="1">
    <source>
        <dbReference type="SAM" id="MobiDB-lite"/>
    </source>
</evidence>
<keyword evidence="3" id="KW-1185">Reference proteome</keyword>